<protein>
    <submittedName>
        <fullName evidence="1">Uncharacterized protein</fullName>
    </submittedName>
</protein>
<organism evidence="1">
    <name type="scientific">marine sediment metagenome</name>
    <dbReference type="NCBI Taxonomy" id="412755"/>
    <lineage>
        <taxon>unclassified sequences</taxon>
        <taxon>metagenomes</taxon>
        <taxon>ecological metagenomes</taxon>
    </lineage>
</organism>
<gene>
    <name evidence="1" type="ORF">S03H2_63006</name>
</gene>
<evidence type="ECO:0000313" key="1">
    <source>
        <dbReference type="EMBL" id="GAH81430.1"/>
    </source>
</evidence>
<reference evidence="1" key="1">
    <citation type="journal article" date="2014" name="Front. Microbiol.">
        <title>High frequency of phylogenetically diverse reductive dehalogenase-homologous genes in deep subseafloor sedimentary metagenomes.</title>
        <authorList>
            <person name="Kawai M."/>
            <person name="Futagami T."/>
            <person name="Toyoda A."/>
            <person name="Takaki Y."/>
            <person name="Nishi S."/>
            <person name="Hori S."/>
            <person name="Arai W."/>
            <person name="Tsubouchi T."/>
            <person name="Morono Y."/>
            <person name="Uchiyama I."/>
            <person name="Ito T."/>
            <person name="Fujiyama A."/>
            <person name="Inagaki F."/>
            <person name="Takami H."/>
        </authorList>
    </citation>
    <scope>NUCLEOTIDE SEQUENCE</scope>
    <source>
        <strain evidence="1">Expedition CK06-06</strain>
    </source>
</reference>
<name>X1JIW1_9ZZZZ</name>
<accession>X1JIW1</accession>
<dbReference type="EMBL" id="BARU01040789">
    <property type="protein sequence ID" value="GAH81430.1"/>
    <property type="molecule type" value="Genomic_DNA"/>
</dbReference>
<dbReference type="AlphaFoldDB" id="X1JIW1"/>
<sequence>DDLQGSAKEDLAELDARAVESLESGTCPTCGQPLDWSKVMPISVLKGMEKRSLGAGYWELPPVRPPPGWESVKLLRKAGYDGPIRVESVVDLTTGEILL</sequence>
<comment type="caution">
    <text evidence="1">The sequence shown here is derived from an EMBL/GenBank/DDBJ whole genome shotgun (WGS) entry which is preliminary data.</text>
</comment>
<proteinExistence type="predicted"/>
<feature type="non-terminal residue" evidence="1">
    <location>
        <position position="1"/>
    </location>
</feature>